<dbReference type="InParanoid" id="A0A0C3ESH8"/>
<dbReference type="HOGENOM" id="CLU_1791503_0_0_1"/>
<dbReference type="EMBL" id="KN833526">
    <property type="protein sequence ID" value="KIM71064.1"/>
    <property type="molecule type" value="Genomic_DNA"/>
</dbReference>
<name>A0A0C3ESH8_PILCF</name>
<organism evidence="1 2">
    <name type="scientific">Piloderma croceum (strain F 1598)</name>
    <dbReference type="NCBI Taxonomy" id="765440"/>
    <lineage>
        <taxon>Eukaryota</taxon>
        <taxon>Fungi</taxon>
        <taxon>Dikarya</taxon>
        <taxon>Basidiomycota</taxon>
        <taxon>Agaricomycotina</taxon>
        <taxon>Agaricomycetes</taxon>
        <taxon>Agaricomycetidae</taxon>
        <taxon>Atheliales</taxon>
        <taxon>Atheliaceae</taxon>
        <taxon>Piloderma</taxon>
    </lineage>
</organism>
<gene>
    <name evidence="1" type="ORF">PILCRDRAFT_17420</name>
</gene>
<feature type="non-terminal residue" evidence="1">
    <location>
        <position position="1"/>
    </location>
</feature>
<accession>A0A0C3ESH8</accession>
<reference evidence="2" key="2">
    <citation type="submission" date="2015-01" db="EMBL/GenBank/DDBJ databases">
        <title>Evolutionary Origins and Diversification of the Mycorrhizal Mutualists.</title>
        <authorList>
            <consortium name="DOE Joint Genome Institute"/>
            <consortium name="Mycorrhizal Genomics Consortium"/>
            <person name="Kohler A."/>
            <person name="Kuo A."/>
            <person name="Nagy L.G."/>
            <person name="Floudas D."/>
            <person name="Copeland A."/>
            <person name="Barry K.W."/>
            <person name="Cichocki N."/>
            <person name="Veneault-Fourrey C."/>
            <person name="LaButti K."/>
            <person name="Lindquist E.A."/>
            <person name="Lipzen A."/>
            <person name="Lundell T."/>
            <person name="Morin E."/>
            <person name="Murat C."/>
            <person name="Riley R."/>
            <person name="Ohm R."/>
            <person name="Sun H."/>
            <person name="Tunlid A."/>
            <person name="Henrissat B."/>
            <person name="Grigoriev I.V."/>
            <person name="Hibbett D.S."/>
            <person name="Martin F."/>
        </authorList>
    </citation>
    <scope>NUCLEOTIDE SEQUENCE [LARGE SCALE GENOMIC DNA]</scope>
    <source>
        <strain evidence="2">F 1598</strain>
    </source>
</reference>
<proteinExistence type="predicted"/>
<sequence>ETKLRSGIALCLEDSSILTFLPVNDFPINFIRLEKAICREPGYVIYTFISDLFSRTRTPQSQKAPTNLIAIPVCHMHKEAAHLTIEQPTLHQRILEEDYALPPYRTWENDWNPPYFGLMKKLSWSEEMEMEAEQPGQREEGEITM</sequence>
<evidence type="ECO:0000313" key="2">
    <source>
        <dbReference type="Proteomes" id="UP000054166"/>
    </source>
</evidence>
<keyword evidence="2" id="KW-1185">Reference proteome</keyword>
<reference evidence="1 2" key="1">
    <citation type="submission" date="2014-04" db="EMBL/GenBank/DDBJ databases">
        <authorList>
            <consortium name="DOE Joint Genome Institute"/>
            <person name="Kuo A."/>
            <person name="Tarkka M."/>
            <person name="Buscot F."/>
            <person name="Kohler A."/>
            <person name="Nagy L.G."/>
            <person name="Floudas D."/>
            <person name="Copeland A."/>
            <person name="Barry K.W."/>
            <person name="Cichocki N."/>
            <person name="Veneault-Fourrey C."/>
            <person name="LaButti K."/>
            <person name="Lindquist E.A."/>
            <person name="Lipzen A."/>
            <person name="Lundell T."/>
            <person name="Morin E."/>
            <person name="Murat C."/>
            <person name="Sun H."/>
            <person name="Tunlid A."/>
            <person name="Henrissat B."/>
            <person name="Grigoriev I.V."/>
            <person name="Hibbett D.S."/>
            <person name="Martin F."/>
            <person name="Nordberg H.P."/>
            <person name="Cantor M.N."/>
            <person name="Hua S.X."/>
        </authorList>
    </citation>
    <scope>NUCLEOTIDE SEQUENCE [LARGE SCALE GENOMIC DNA]</scope>
    <source>
        <strain evidence="1 2">F 1598</strain>
    </source>
</reference>
<dbReference type="Proteomes" id="UP000054166">
    <property type="component" value="Unassembled WGS sequence"/>
</dbReference>
<protein>
    <submittedName>
        <fullName evidence="1">Uncharacterized protein</fullName>
    </submittedName>
</protein>
<dbReference type="AlphaFoldDB" id="A0A0C3ESH8"/>
<evidence type="ECO:0000313" key="1">
    <source>
        <dbReference type="EMBL" id="KIM71064.1"/>
    </source>
</evidence>